<evidence type="ECO:0000259" key="1">
    <source>
        <dbReference type="Pfam" id="PF07969"/>
    </source>
</evidence>
<dbReference type="Gene3D" id="3.10.310.70">
    <property type="match status" value="1"/>
</dbReference>
<dbReference type="GO" id="GO:0016810">
    <property type="term" value="F:hydrolase activity, acting on carbon-nitrogen (but not peptide) bonds"/>
    <property type="evidence" value="ECO:0007669"/>
    <property type="project" value="InterPro"/>
</dbReference>
<dbReference type="InterPro" id="IPR013108">
    <property type="entry name" value="Amidohydro_3"/>
</dbReference>
<dbReference type="Gene3D" id="2.30.40.10">
    <property type="entry name" value="Urease, subunit C, domain 1"/>
    <property type="match status" value="1"/>
</dbReference>
<dbReference type="Proteomes" id="UP000552615">
    <property type="component" value="Unassembled WGS sequence"/>
</dbReference>
<dbReference type="Gene3D" id="3.20.20.140">
    <property type="entry name" value="Metal-dependent hydrolases"/>
    <property type="match status" value="1"/>
</dbReference>
<dbReference type="InterPro" id="IPR032466">
    <property type="entry name" value="Metal_Hydrolase"/>
</dbReference>
<accession>A0A7Y0A5E7</accession>
<keyword evidence="3" id="KW-1185">Reference proteome</keyword>
<dbReference type="EMBL" id="JABBGF010000001">
    <property type="protein sequence ID" value="NML57018.1"/>
    <property type="molecule type" value="Genomic_DNA"/>
</dbReference>
<dbReference type="PANTHER" id="PTHR22642">
    <property type="entry name" value="IMIDAZOLONEPROPIONASE"/>
    <property type="match status" value="1"/>
</dbReference>
<feature type="domain" description="Amidohydrolase 3" evidence="1">
    <location>
        <begin position="113"/>
        <end position="623"/>
    </location>
</feature>
<name>A0A7Y0A5E7_9FLAO</name>
<gene>
    <name evidence="2" type="ORF">HHL20_06645</name>
</gene>
<evidence type="ECO:0000313" key="3">
    <source>
        <dbReference type="Proteomes" id="UP000552615"/>
    </source>
</evidence>
<dbReference type="InterPro" id="IPR011059">
    <property type="entry name" value="Metal-dep_hydrolase_composite"/>
</dbReference>
<dbReference type="PANTHER" id="PTHR22642:SF2">
    <property type="entry name" value="PROTEIN LONG AFTER FAR-RED 3"/>
    <property type="match status" value="1"/>
</dbReference>
<keyword evidence="2" id="KW-0378">Hydrolase</keyword>
<dbReference type="Pfam" id="PF07969">
    <property type="entry name" value="Amidohydro_3"/>
    <property type="match status" value="1"/>
</dbReference>
<reference evidence="2 3" key="1">
    <citation type="submission" date="2020-04" db="EMBL/GenBank/DDBJ databases">
        <title>Chryseobacterium sp. RJ-7-14 sp. nov., isolated from Jeju soil.</title>
        <authorList>
            <person name="Dahal R.H."/>
            <person name="Chaudhary D.K."/>
        </authorList>
    </citation>
    <scope>NUCLEOTIDE SEQUENCE [LARGE SCALE GENOMIC DNA]</scope>
    <source>
        <strain evidence="2 3">RJ-7-14</strain>
    </source>
</reference>
<evidence type="ECO:0000313" key="2">
    <source>
        <dbReference type="EMBL" id="NML57018.1"/>
    </source>
</evidence>
<sequence>MTEHSHEHGHMCFCACTNPVVTLLKEDLFGPENLALMTAGLPDKKPEAVQPAPVVFTGGIIRPMIDGNADMVEAIGFAEGRVVATGSFSFVIGEMDARFKDEYTVRKLKSRQTLLPGLFEPHIHVVFSGLMASFLDVGPFDGQNIRQGYDKNWVKEALKANLPPESDDAVLLANGLDPALLTPYSKDNFKNIDYTFLNDVSTTIPIMVISASGHTVYINSPAISKVYQKNKAQLKKDGYTTEKEFEQKGRGLLQEEKGLLYAFSTFKPQIMKLAKENMSKNLDAFFAEANSRGVTSMYDAILNKEYLDYLKPYVNSRVLPIRLGGARYCETSTELPHLPRYKATEKYSDLYFGHVKVVSDGSNQGLTGYQSEDYACPPETHKAGIFDFKSPKAYSELIKSIMIDKGWPIMVHANGDKAVTLTLNAYRNALKSHTGSPLRNRIEHCSLFSERKQLDEMAKLGISPSFLIGHVGYWGFVFKDIIFKGQQLDGNEKVNMLDLCKSALDKKLRISLHSDHTVTPIGPLRMMEQSITRVMEAHPPGYDFPPVLNADECLTPEEALRAATYDAAWQCYAEKWAGSLPKGHFADFIILAEDPLSMAKDKISMNMRNITVEETWLGGNVVYKHKK</sequence>
<dbReference type="AlphaFoldDB" id="A0A7Y0A5E7"/>
<comment type="caution">
    <text evidence="2">The sequence shown here is derived from an EMBL/GenBank/DDBJ whole genome shotgun (WGS) entry which is preliminary data.</text>
</comment>
<organism evidence="2 3">
    <name type="scientific">Chryseobacterium cheonjiense</name>
    <dbReference type="NCBI Taxonomy" id="2728845"/>
    <lineage>
        <taxon>Bacteria</taxon>
        <taxon>Pseudomonadati</taxon>
        <taxon>Bacteroidota</taxon>
        <taxon>Flavobacteriia</taxon>
        <taxon>Flavobacteriales</taxon>
        <taxon>Weeksellaceae</taxon>
        <taxon>Chryseobacterium group</taxon>
        <taxon>Chryseobacterium</taxon>
    </lineage>
</organism>
<dbReference type="RefSeq" id="WP_169230377.1">
    <property type="nucleotide sequence ID" value="NZ_JABBGF010000001.1"/>
</dbReference>
<proteinExistence type="predicted"/>
<dbReference type="SUPFAM" id="SSF51556">
    <property type="entry name" value="Metallo-dependent hydrolases"/>
    <property type="match status" value="1"/>
</dbReference>
<protein>
    <submittedName>
        <fullName evidence="2">Amidohydrolase family protein</fullName>
    </submittedName>
</protein>